<dbReference type="NCBIfam" id="TIGR02252">
    <property type="entry name" value="DREG-2"/>
    <property type="match status" value="1"/>
</dbReference>
<dbReference type="NCBIfam" id="TIGR01549">
    <property type="entry name" value="HAD-SF-IA-v1"/>
    <property type="match status" value="1"/>
</dbReference>
<dbReference type="EMBL" id="KI517683">
    <property type="protein sequence ID" value="ESQ35382.1"/>
    <property type="molecule type" value="Genomic_DNA"/>
</dbReference>
<dbReference type="OrthoDB" id="1694274at2759"/>
<dbReference type="CDD" id="cd16415">
    <property type="entry name" value="HAD_dREG-2_like"/>
    <property type="match status" value="1"/>
</dbReference>
<dbReference type="Gene3D" id="1.10.150.720">
    <property type="entry name" value="Haloacid dehalogenase-like hydrolase"/>
    <property type="match status" value="1"/>
</dbReference>
<evidence type="ECO:0000313" key="1">
    <source>
        <dbReference type="EMBL" id="ESQ35382.1"/>
    </source>
</evidence>
<dbReference type="Proteomes" id="UP000030689">
    <property type="component" value="Unassembled WGS sequence"/>
</dbReference>
<dbReference type="InterPro" id="IPR011949">
    <property type="entry name" value="HAD-SF_hydro_IA_REG-2-like"/>
</dbReference>
<dbReference type="PANTHER" id="PTHR46649">
    <property type="match status" value="1"/>
</dbReference>
<dbReference type="SFLD" id="SFLDG01129">
    <property type="entry name" value="C1.5:_HAD__Beta-PGM__Phosphata"/>
    <property type="match status" value="1"/>
</dbReference>
<dbReference type="AlphaFoldDB" id="V4KZB4"/>
<dbReference type="STRING" id="72664.V4KZB4"/>
<sequence length="256" mass="28276">MEACLRCSRGTKLIEALRPIGIFSGSLRSSSVSFSTGKPIKRAYDGLLLDAGGTLLQLSKPVHETYASLGQKYGLRTTPAEIKQGFKRAFSAPWPEKLRYQGDGRPFWKLVVSEATGCSDNDYFEEVYQYYANGEAWHLPEGAYETMSLLKDSGVKMAVVSNFDTRLRKLLKDLNVIDMFDAVIVSSEVGYEKPDDRIFKSALEQISVEANRAVHVGDDEGADKGGANAIGIACWLWGKDVQAFSEIQDRILVSTV</sequence>
<protein>
    <recommendedName>
        <fullName evidence="3">Haloacid dehalogenase-like hydrolase domain-containing protein 3</fullName>
    </recommendedName>
</protein>
<dbReference type="PANTHER" id="PTHR46649:SF5">
    <property type="entry name" value="F14L17.7 PROTEIN"/>
    <property type="match status" value="1"/>
</dbReference>
<dbReference type="OMA" id="KCVGIIS"/>
<dbReference type="Pfam" id="PF00702">
    <property type="entry name" value="Hydrolase"/>
    <property type="match status" value="1"/>
</dbReference>
<dbReference type="KEGG" id="eus:EUTSA_v10008537mg"/>
<dbReference type="InterPro" id="IPR006439">
    <property type="entry name" value="HAD-SF_hydro_IA"/>
</dbReference>
<dbReference type="eggNOG" id="KOG3085">
    <property type="taxonomic scope" value="Eukaryota"/>
</dbReference>
<keyword evidence="2" id="KW-1185">Reference proteome</keyword>
<reference evidence="1 2" key="1">
    <citation type="journal article" date="2013" name="Front. Plant Sci.">
        <title>The Reference Genome of the Halophytic Plant Eutrema salsugineum.</title>
        <authorList>
            <person name="Yang R."/>
            <person name="Jarvis D.E."/>
            <person name="Chen H."/>
            <person name="Beilstein M.A."/>
            <person name="Grimwood J."/>
            <person name="Jenkins J."/>
            <person name="Shu S."/>
            <person name="Prochnik S."/>
            <person name="Xin M."/>
            <person name="Ma C."/>
            <person name="Schmutz J."/>
            <person name="Wing R.A."/>
            <person name="Mitchell-Olds T."/>
            <person name="Schumaker K.S."/>
            <person name="Wang X."/>
        </authorList>
    </citation>
    <scope>NUCLEOTIDE SEQUENCE [LARGE SCALE GENOMIC DNA]</scope>
</reference>
<dbReference type="PRINTS" id="PR00413">
    <property type="entry name" value="HADHALOGNASE"/>
</dbReference>
<evidence type="ECO:0000313" key="2">
    <source>
        <dbReference type="Proteomes" id="UP000030689"/>
    </source>
</evidence>
<accession>V4KZB4</accession>
<dbReference type="SFLD" id="SFLDS00003">
    <property type="entry name" value="Haloacid_Dehalogenase"/>
    <property type="match status" value="1"/>
</dbReference>
<gene>
    <name evidence="1" type="ORF">EUTSA_v10008537mg</name>
</gene>
<dbReference type="SUPFAM" id="SSF56784">
    <property type="entry name" value="HAD-like"/>
    <property type="match status" value="1"/>
</dbReference>
<dbReference type="Gene3D" id="3.40.50.1000">
    <property type="entry name" value="HAD superfamily/HAD-like"/>
    <property type="match status" value="1"/>
</dbReference>
<dbReference type="Gramene" id="ESQ35382">
    <property type="protein sequence ID" value="ESQ35382"/>
    <property type="gene ID" value="EUTSA_v10008537mg"/>
</dbReference>
<name>V4KZB4_EUTSA</name>
<evidence type="ECO:0008006" key="3">
    <source>
        <dbReference type="Google" id="ProtNLM"/>
    </source>
</evidence>
<dbReference type="InterPro" id="IPR044924">
    <property type="entry name" value="HAD-SF_hydro_IA_REG-2-like_cap"/>
</dbReference>
<dbReference type="InterPro" id="IPR036412">
    <property type="entry name" value="HAD-like_sf"/>
</dbReference>
<proteinExistence type="predicted"/>
<dbReference type="InterPro" id="IPR023214">
    <property type="entry name" value="HAD_sf"/>
</dbReference>
<organism evidence="1 2">
    <name type="scientific">Eutrema salsugineum</name>
    <name type="common">Saltwater cress</name>
    <name type="synonym">Sisymbrium salsugineum</name>
    <dbReference type="NCBI Taxonomy" id="72664"/>
    <lineage>
        <taxon>Eukaryota</taxon>
        <taxon>Viridiplantae</taxon>
        <taxon>Streptophyta</taxon>
        <taxon>Embryophyta</taxon>
        <taxon>Tracheophyta</taxon>
        <taxon>Spermatophyta</taxon>
        <taxon>Magnoliopsida</taxon>
        <taxon>eudicotyledons</taxon>
        <taxon>Gunneridae</taxon>
        <taxon>Pentapetalae</taxon>
        <taxon>rosids</taxon>
        <taxon>malvids</taxon>
        <taxon>Brassicales</taxon>
        <taxon>Brassicaceae</taxon>
        <taxon>Eutremeae</taxon>
        <taxon>Eutrema</taxon>
    </lineage>
</organism>